<organism evidence="2 3">
    <name type="scientific">Bacillus salitolerans</name>
    <dbReference type="NCBI Taxonomy" id="1437434"/>
    <lineage>
        <taxon>Bacteria</taxon>
        <taxon>Bacillati</taxon>
        <taxon>Bacillota</taxon>
        <taxon>Bacilli</taxon>
        <taxon>Bacillales</taxon>
        <taxon>Bacillaceae</taxon>
        <taxon>Bacillus</taxon>
    </lineage>
</organism>
<accession>A0ABW4LWP7</accession>
<evidence type="ECO:0000313" key="2">
    <source>
        <dbReference type="EMBL" id="MFD1739239.1"/>
    </source>
</evidence>
<dbReference type="PROSITE" id="PS50965">
    <property type="entry name" value="NERD"/>
    <property type="match status" value="1"/>
</dbReference>
<reference evidence="3" key="1">
    <citation type="journal article" date="2019" name="Int. J. Syst. Evol. Microbiol.">
        <title>The Global Catalogue of Microorganisms (GCM) 10K type strain sequencing project: providing services to taxonomists for standard genome sequencing and annotation.</title>
        <authorList>
            <consortium name="The Broad Institute Genomics Platform"/>
            <consortium name="The Broad Institute Genome Sequencing Center for Infectious Disease"/>
            <person name="Wu L."/>
            <person name="Ma J."/>
        </authorList>
    </citation>
    <scope>NUCLEOTIDE SEQUENCE [LARGE SCALE GENOMIC DNA]</scope>
    <source>
        <strain evidence="3">CCUG 49339</strain>
    </source>
</reference>
<gene>
    <name evidence="2" type="ORF">ACFSCX_22420</name>
</gene>
<sequence>MIIKNRDVPIRLLANEALHRRLSKNHPKRIEIEQDSMKRRAGHRGEIAVDYFLNYLPKNHFLILQDLRLPIQNNYFQIDTLLLTPRFALIIEVKNITGTLWFDTTFKQLIRKNADKEDGFSYPITQVKRQANLLNAWFHDHKLPPIPIECLVVISHSSSIIKTENTFEKKSVQKTVVHAENCLESINRFNELHQKEYLTKSNLNKFTRLLLKHHHPQPVDILSTYQIEPTMILTGVHCPNCHFLPIQKASTKWICQHCHTVSKHAYVGTIQDYFLVLSPTITNQQCKAFLHLPSSHEAYYMLKSLNLPTEGKNKGRFYIWDRRSLLLQN</sequence>
<dbReference type="RefSeq" id="WP_377930469.1">
    <property type="nucleotide sequence ID" value="NZ_JBHUEM010000054.1"/>
</dbReference>
<protein>
    <submittedName>
        <fullName evidence="2">Nuclease-related domain-containing protein</fullName>
    </submittedName>
</protein>
<evidence type="ECO:0000313" key="3">
    <source>
        <dbReference type="Proteomes" id="UP001597214"/>
    </source>
</evidence>
<name>A0ABW4LWP7_9BACI</name>
<dbReference type="InterPro" id="IPR011528">
    <property type="entry name" value="NERD"/>
</dbReference>
<dbReference type="EMBL" id="JBHUEM010000054">
    <property type="protein sequence ID" value="MFD1739239.1"/>
    <property type="molecule type" value="Genomic_DNA"/>
</dbReference>
<keyword evidence="3" id="KW-1185">Reference proteome</keyword>
<comment type="caution">
    <text evidence="2">The sequence shown here is derived from an EMBL/GenBank/DDBJ whole genome shotgun (WGS) entry which is preliminary data.</text>
</comment>
<dbReference type="SUPFAM" id="SSF48695">
    <property type="entry name" value="Multiheme cytochromes"/>
    <property type="match status" value="1"/>
</dbReference>
<dbReference type="Pfam" id="PF08378">
    <property type="entry name" value="NERD"/>
    <property type="match status" value="1"/>
</dbReference>
<dbReference type="Proteomes" id="UP001597214">
    <property type="component" value="Unassembled WGS sequence"/>
</dbReference>
<proteinExistence type="predicted"/>
<dbReference type="InterPro" id="IPR036280">
    <property type="entry name" value="Multihaem_cyt_sf"/>
</dbReference>
<feature type="domain" description="NERD" evidence="1">
    <location>
        <begin position="41"/>
        <end position="157"/>
    </location>
</feature>
<evidence type="ECO:0000259" key="1">
    <source>
        <dbReference type="PROSITE" id="PS50965"/>
    </source>
</evidence>